<organism evidence="2">
    <name type="scientific">Dulem virus 42</name>
    <dbReference type="NCBI Taxonomy" id="3145760"/>
    <lineage>
        <taxon>Viruses</taxon>
        <taxon>Duplodnaviria</taxon>
        <taxon>Heunggongvirae</taxon>
        <taxon>Uroviricota</taxon>
        <taxon>Caudoviricetes</taxon>
    </lineage>
</organism>
<name>A0AAU8BAZ3_9CAUD</name>
<reference evidence="2" key="1">
    <citation type="submission" date="2024-03" db="EMBL/GenBank/DDBJ databases">
        <title>Diverse circular DNA viruses in blood, oral, and fecal samples of captive lemurs.</title>
        <authorList>
            <person name="Paietta E.N."/>
            <person name="Kraberger S."/>
            <person name="Lund M.C."/>
            <person name="Custer J.M."/>
            <person name="Vargas K.M."/>
            <person name="Ehmke E.E."/>
            <person name="Yoder A.D."/>
            <person name="Varsani A."/>
        </authorList>
    </citation>
    <scope>NUCLEOTIDE SEQUENCE</scope>
    <source>
        <strain evidence="2">Duke_30FF_63</strain>
    </source>
</reference>
<dbReference type="EMBL" id="PP511876">
    <property type="protein sequence ID" value="XCD08402.1"/>
    <property type="molecule type" value="Genomic_DNA"/>
</dbReference>
<evidence type="ECO:0000313" key="2">
    <source>
        <dbReference type="EMBL" id="XCD08402.1"/>
    </source>
</evidence>
<keyword evidence="1" id="KW-0472">Membrane</keyword>
<keyword evidence="1" id="KW-1133">Transmembrane helix</keyword>
<accession>A0AAU8BAZ3</accession>
<proteinExistence type="predicted"/>
<protein>
    <submittedName>
        <fullName evidence="2">Uncharacterized protein</fullName>
    </submittedName>
</protein>
<keyword evidence="1" id="KW-0812">Transmembrane</keyword>
<sequence>MKNTFFRFSLFIRIYISIIVKGFFKIFSISRSNVYFLRRN</sequence>
<feature type="transmembrane region" description="Helical" evidence="1">
    <location>
        <begin position="6"/>
        <end position="24"/>
    </location>
</feature>
<evidence type="ECO:0000256" key="1">
    <source>
        <dbReference type="SAM" id="Phobius"/>
    </source>
</evidence>